<dbReference type="PANTHER" id="PTHR45982">
    <property type="entry name" value="REGULATOR OF CHROMOSOME CONDENSATION"/>
    <property type="match status" value="1"/>
</dbReference>
<dbReference type="GO" id="GO:0005737">
    <property type="term" value="C:cytoplasm"/>
    <property type="evidence" value="ECO:0007669"/>
    <property type="project" value="TreeGrafter"/>
</dbReference>
<dbReference type="Proteomes" id="UP001211006">
    <property type="component" value="Unassembled WGS sequence"/>
</dbReference>
<protein>
    <recommendedName>
        <fullName evidence="3">Cell cycle control protein</fullName>
    </recommendedName>
</protein>
<evidence type="ECO:0008006" key="3">
    <source>
        <dbReference type="Google" id="ProtNLM"/>
    </source>
</evidence>
<dbReference type="PANTHER" id="PTHR45982:SF1">
    <property type="entry name" value="REGULATOR OF CHROMOSOME CONDENSATION"/>
    <property type="match status" value="1"/>
</dbReference>
<dbReference type="PROSITE" id="PS51257">
    <property type="entry name" value="PROKAR_LIPOPROTEIN"/>
    <property type="match status" value="1"/>
</dbReference>
<dbReference type="EMBL" id="JAQLWO010000008">
    <property type="protein sequence ID" value="MDB7906075.1"/>
    <property type="molecule type" value="Genomic_DNA"/>
</dbReference>
<comment type="caution">
    <text evidence="1">The sequence shown here is derived from an EMBL/GenBank/DDBJ whole genome shotgun (WGS) entry which is preliminary data.</text>
</comment>
<dbReference type="InterPro" id="IPR051553">
    <property type="entry name" value="Ran_GTPase-activating"/>
</dbReference>
<dbReference type="Gene3D" id="2.130.10.30">
    <property type="entry name" value="Regulator of chromosome condensation 1/beta-lactamase-inhibitor protein II"/>
    <property type="match status" value="1"/>
</dbReference>
<sequence>MKLHCRLNRLWCILPMCAFIAAFFIGCTISRSDSVPSSSSEPLPAATPAPTPRTLMEGIAPMPIASSYITYYAIQTDGTLIGWGENLRGLINYPDSLPSYEGAVVMMEDVAAVYAGDWVTLILCSDGTLWGVGSGLFGLLPERAASQDAYDPLFLMSDVVMAAVSSESACALRSDGTVWSWGGSEGFQPEQILEGIVKIAAYSSGHYALDIDGTLYIWGSLLPLEVDRNECWLTPQPILEGVTDMASTGRRLLVQKGDSSLWRMGWWEGYQYQPLEKWMDNVVYFTADLAVTGDHTLWYLASDTPSMIMNNVACAVNGEQGILALDWDGGLWLHPQEGDDSADAVHLCDDIWVPESWYSQQQSRNTD</sequence>
<dbReference type="GO" id="GO:0005085">
    <property type="term" value="F:guanyl-nucleotide exchange factor activity"/>
    <property type="evidence" value="ECO:0007669"/>
    <property type="project" value="TreeGrafter"/>
</dbReference>
<dbReference type="InterPro" id="IPR009091">
    <property type="entry name" value="RCC1/BLIP-II"/>
</dbReference>
<reference evidence="1" key="1">
    <citation type="submission" date="2023-01" db="EMBL/GenBank/DDBJ databases">
        <title>Human gut microbiome strain richness.</title>
        <authorList>
            <person name="Chen-Liaw A."/>
        </authorList>
    </citation>
    <scope>NUCLEOTIDE SEQUENCE</scope>
    <source>
        <strain evidence="1">2225st1_A6_2225SCRN_200828</strain>
    </source>
</reference>
<dbReference type="AlphaFoldDB" id="A0AAW6C2K8"/>
<dbReference type="SUPFAM" id="SSF50985">
    <property type="entry name" value="RCC1/BLIP-II"/>
    <property type="match status" value="1"/>
</dbReference>
<accession>A0AAW6C2K8</accession>
<gene>
    <name evidence="1" type="ORF">PND83_08830</name>
</gene>
<proteinExistence type="predicted"/>
<organism evidence="1 2">
    <name type="scientific">Flavonifractor plautii</name>
    <name type="common">Fusobacterium plautii</name>
    <dbReference type="NCBI Taxonomy" id="292800"/>
    <lineage>
        <taxon>Bacteria</taxon>
        <taxon>Bacillati</taxon>
        <taxon>Bacillota</taxon>
        <taxon>Clostridia</taxon>
        <taxon>Eubacteriales</taxon>
        <taxon>Oscillospiraceae</taxon>
        <taxon>Flavonifractor</taxon>
    </lineage>
</organism>
<evidence type="ECO:0000313" key="1">
    <source>
        <dbReference type="EMBL" id="MDB7906075.1"/>
    </source>
</evidence>
<dbReference type="RefSeq" id="WP_131971893.1">
    <property type="nucleotide sequence ID" value="NZ_BAABXT010000001.1"/>
</dbReference>
<name>A0AAW6C2K8_FLAPL</name>
<evidence type="ECO:0000313" key="2">
    <source>
        <dbReference type="Proteomes" id="UP001211006"/>
    </source>
</evidence>